<comment type="catalytic activity">
    <reaction evidence="13 14">
        <text>a 5'-end ribonucleotide-tRNA(His) + GTP + ATP + H2O = a 5'-end phospho-guanosine-ribonucleotide-tRNA(His) + AMP + 2 diphosphate + H(+)</text>
        <dbReference type="Rhea" id="RHEA:54564"/>
        <dbReference type="Rhea" id="RHEA-COMP:14193"/>
        <dbReference type="Rhea" id="RHEA-COMP:14917"/>
        <dbReference type="ChEBI" id="CHEBI:15377"/>
        <dbReference type="ChEBI" id="CHEBI:15378"/>
        <dbReference type="ChEBI" id="CHEBI:30616"/>
        <dbReference type="ChEBI" id="CHEBI:33019"/>
        <dbReference type="ChEBI" id="CHEBI:37565"/>
        <dbReference type="ChEBI" id="CHEBI:138282"/>
        <dbReference type="ChEBI" id="CHEBI:141847"/>
        <dbReference type="ChEBI" id="CHEBI:456215"/>
        <dbReference type="EC" id="2.7.7.79"/>
    </reaction>
</comment>
<feature type="domain" description="Thg1 C-terminal" evidence="18">
    <location>
        <begin position="139"/>
        <end position="257"/>
    </location>
</feature>
<evidence type="ECO:0000256" key="2">
    <source>
        <dbReference type="ARBA" id="ARBA00010113"/>
    </source>
</evidence>
<evidence type="ECO:0000256" key="7">
    <source>
        <dbReference type="ARBA" id="ARBA00022695"/>
    </source>
</evidence>
<evidence type="ECO:0000256" key="13">
    <source>
        <dbReference type="ARBA" id="ARBA00047281"/>
    </source>
</evidence>
<comment type="cofactor">
    <cofactor evidence="16">
        <name>Mg(2+)</name>
        <dbReference type="ChEBI" id="CHEBI:18420"/>
    </cofactor>
    <text evidence="16">Binds 2 magnesium ions per subunit.</text>
</comment>
<dbReference type="AlphaFoldDB" id="A0A0C2X7D8"/>
<keyword evidence="5 14" id="KW-0808">Transferase</keyword>
<keyword evidence="10 14" id="KW-0460">Magnesium</keyword>
<evidence type="ECO:0000313" key="20">
    <source>
        <dbReference type="Proteomes" id="UP000054097"/>
    </source>
</evidence>
<evidence type="ECO:0000256" key="8">
    <source>
        <dbReference type="ARBA" id="ARBA00022723"/>
    </source>
</evidence>
<gene>
    <name evidence="19" type="ORF">M408DRAFT_60379</name>
</gene>
<organism evidence="19 20">
    <name type="scientific">Serendipita vermifera MAFF 305830</name>
    <dbReference type="NCBI Taxonomy" id="933852"/>
    <lineage>
        <taxon>Eukaryota</taxon>
        <taxon>Fungi</taxon>
        <taxon>Dikarya</taxon>
        <taxon>Basidiomycota</taxon>
        <taxon>Agaricomycotina</taxon>
        <taxon>Agaricomycetes</taxon>
        <taxon>Sebacinales</taxon>
        <taxon>Serendipitaceae</taxon>
        <taxon>Serendipita</taxon>
    </lineage>
</organism>
<evidence type="ECO:0000256" key="4">
    <source>
        <dbReference type="ARBA" id="ARBA00015443"/>
    </source>
</evidence>
<keyword evidence="9 14" id="KW-0547">Nucleotide-binding</keyword>
<dbReference type="InterPro" id="IPR038469">
    <property type="entry name" value="tRNAHis_GuaTrfase_Thg1_sf"/>
</dbReference>
<dbReference type="Pfam" id="PF14413">
    <property type="entry name" value="Thg1C"/>
    <property type="match status" value="1"/>
</dbReference>
<evidence type="ECO:0000256" key="12">
    <source>
        <dbReference type="ARBA" id="ARBA00032480"/>
    </source>
</evidence>
<dbReference type="Gene3D" id="3.30.70.3000">
    <property type="match status" value="1"/>
</dbReference>
<sequence>MANSKYAYVRSFELPDSIMPSTFMIVRLDGHAFHRFSADHGFEKPNDERALRLMDAAAKQVMKAYPEVAMAFGESDEYSFLLRKTCNLYNRRSSKIASTFASLFAATYTFSWAEFFPETPLQYPPSFDGRVVAYPSSKEIIDYFAWRQADTHINNLYNTTFWALVLQGNMSTSEAHNALKGTISSQKQEILFSRFQINYNTLPDRFRKGSVLYRQEEITGIGAQVIDDIVQADEIQKKQGTSRSRKVVVVEHCDIIGRSFWEDHASILGEAAD</sequence>
<dbReference type="HOGENOM" id="CLU_044271_1_0_1"/>
<dbReference type="OrthoDB" id="62560at2759"/>
<dbReference type="PANTHER" id="PTHR12729">
    <property type="entry name" value="TRNA(HIS) GUANYLYLTRANSFERASE-RELATED"/>
    <property type="match status" value="1"/>
</dbReference>
<dbReference type="Pfam" id="PF04446">
    <property type="entry name" value="Thg1"/>
    <property type="match status" value="1"/>
</dbReference>
<feature type="domain" description="tRNAHis guanylyltransferase catalytic" evidence="17">
    <location>
        <begin position="6"/>
        <end position="135"/>
    </location>
</feature>
<evidence type="ECO:0000256" key="10">
    <source>
        <dbReference type="ARBA" id="ARBA00022842"/>
    </source>
</evidence>
<dbReference type="InterPro" id="IPR007537">
    <property type="entry name" value="tRNAHis_GuaTrfase_Thg1"/>
</dbReference>
<evidence type="ECO:0000256" key="5">
    <source>
        <dbReference type="ARBA" id="ARBA00022679"/>
    </source>
</evidence>
<feature type="binding site" evidence="16">
    <location>
        <position position="29"/>
    </location>
    <ligand>
        <name>Mg(2+)</name>
        <dbReference type="ChEBI" id="CHEBI:18420"/>
        <label>2</label>
        <note>catalytic</note>
    </ligand>
</feature>
<feature type="binding site" evidence="15">
    <location>
        <begin position="75"/>
        <end position="76"/>
    </location>
    <ligand>
        <name>GTP</name>
        <dbReference type="ChEBI" id="CHEBI:37565"/>
    </ligand>
</feature>
<keyword evidence="8 14" id="KW-0479">Metal-binding</keyword>
<evidence type="ECO:0000256" key="6">
    <source>
        <dbReference type="ARBA" id="ARBA00022694"/>
    </source>
</evidence>
<dbReference type="FunFam" id="3.30.70.3000:FF:000001">
    <property type="entry name" value="tRNA(His) guanylyltransferase"/>
    <property type="match status" value="1"/>
</dbReference>
<protein>
    <recommendedName>
        <fullName evidence="4 14">tRNA(His) guanylyltransferase</fullName>
        <ecNumber evidence="3 14">2.7.7.79</ecNumber>
    </recommendedName>
    <alternativeName>
        <fullName evidence="12 14">tRNA-histidine guanylyltransferase</fullName>
    </alternativeName>
</protein>
<evidence type="ECO:0000256" key="14">
    <source>
        <dbReference type="PIRNR" id="PIRNR028980"/>
    </source>
</evidence>
<feature type="binding site" evidence="16">
    <location>
        <position position="30"/>
    </location>
    <ligand>
        <name>Mg(2+)</name>
        <dbReference type="ChEBI" id="CHEBI:18420"/>
        <label>1</label>
        <note>catalytic</note>
    </ligand>
</feature>
<dbReference type="PIRSF" id="PIRSF028980">
    <property type="entry name" value="tRNAHis_guanylyltransferase"/>
    <property type="match status" value="1"/>
</dbReference>
<evidence type="ECO:0000256" key="1">
    <source>
        <dbReference type="ARBA" id="ARBA00002939"/>
    </source>
</evidence>
<dbReference type="InterPro" id="IPR025845">
    <property type="entry name" value="Thg1_C_dom"/>
</dbReference>
<dbReference type="GO" id="GO:0008193">
    <property type="term" value="F:tRNA guanylyltransferase activity"/>
    <property type="evidence" value="ECO:0007669"/>
    <property type="project" value="UniProtKB-UniRule"/>
</dbReference>
<dbReference type="GO" id="GO:0000287">
    <property type="term" value="F:magnesium ion binding"/>
    <property type="evidence" value="ECO:0007669"/>
    <property type="project" value="UniProtKB-UniRule"/>
</dbReference>
<dbReference type="EMBL" id="KN824277">
    <property type="protein sequence ID" value="KIM33978.1"/>
    <property type="molecule type" value="Genomic_DNA"/>
</dbReference>
<keyword evidence="11 14" id="KW-0342">GTP-binding</keyword>
<evidence type="ECO:0000256" key="11">
    <source>
        <dbReference type="ARBA" id="ARBA00023134"/>
    </source>
</evidence>
<dbReference type="GO" id="GO:0006400">
    <property type="term" value="P:tRNA modification"/>
    <property type="evidence" value="ECO:0007669"/>
    <property type="project" value="UniProtKB-UniRule"/>
</dbReference>
<keyword evidence="6 14" id="KW-0819">tRNA processing</keyword>
<feature type="binding site" evidence="16">
    <location>
        <position position="76"/>
    </location>
    <ligand>
        <name>Mg(2+)</name>
        <dbReference type="ChEBI" id="CHEBI:18420"/>
        <label>2</label>
        <note>catalytic</note>
    </ligand>
</feature>
<dbReference type="STRING" id="933852.A0A0C2X7D8"/>
<reference evidence="20" key="2">
    <citation type="submission" date="2015-01" db="EMBL/GenBank/DDBJ databases">
        <title>Evolutionary Origins and Diversification of the Mycorrhizal Mutualists.</title>
        <authorList>
            <consortium name="DOE Joint Genome Institute"/>
            <consortium name="Mycorrhizal Genomics Consortium"/>
            <person name="Kohler A."/>
            <person name="Kuo A."/>
            <person name="Nagy L.G."/>
            <person name="Floudas D."/>
            <person name="Copeland A."/>
            <person name="Barry K.W."/>
            <person name="Cichocki N."/>
            <person name="Veneault-Fourrey C."/>
            <person name="LaButti K."/>
            <person name="Lindquist E.A."/>
            <person name="Lipzen A."/>
            <person name="Lundell T."/>
            <person name="Morin E."/>
            <person name="Murat C."/>
            <person name="Riley R."/>
            <person name="Ohm R."/>
            <person name="Sun H."/>
            <person name="Tunlid A."/>
            <person name="Henrissat B."/>
            <person name="Grigoriev I.V."/>
            <person name="Hibbett D.S."/>
            <person name="Martin F."/>
        </authorList>
    </citation>
    <scope>NUCLEOTIDE SEQUENCE [LARGE SCALE GENOMIC DNA]</scope>
    <source>
        <strain evidence="20">MAFF 305830</strain>
    </source>
</reference>
<comment type="function">
    <text evidence="1 14">Adds a GMP to the 5'-end of tRNA(His) after transcription and RNase P cleavage.</text>
</comment>
<feature type="binding site" evidence="15">
    <location>
        <begin position="29"/>
        <end position="34"/>
    </location>
    <ligand>
        <name>GTP</name>
        <dbReference type="ChEBI" id="CHEBI:37565"/>
    </ligand>
</feature>
<evidence type="ECO:0000256" key="16">
    <source>
        <dbReference type="PIRSR" id="PIRSR028980-2"/>
    </source>
</evidence>
<dbReference type="InterPro" id="IPR024956">
    <property type="entry name" value="tRNAHis_GuaTrfase_cat"/>
</dbReference>
<name>A0A0C2X7D8_SERVB</name>
<feature type="binding site" evidence="16">
    <location>
        <position position="76"/>
    </location>
    <ligand>
        <name>Mg(2+)</name>
        <dbReference type="ChEBI" id="CHEBI:18420"/>
        <label>1</label>
        <note>catalytic</note>
    </ligand>
</feature>
<proteinExistence type="inferred from homology"/>
<evidence type="ECO:0000256" key="9">
    <source>
        <dbReference type="ARBA" id="ARBA00022741"/>
    </source>
</evidence>
<evidence type="ECO:0000259" key="17">
    <source>
        <dbReference type="Pfam" id="PF04446"/>
    </source>
</evidence>
<dbReference type="PANTHER" id="PTHR12729:SF6">
    <property type="entry name" value="TRNA(HIS) GUANYLYLTRANSFERASE-RELATED"/>
    <property type="match status" value="1"/>
</dbReference>
<feature type="binding site" evidence="16">
    <location>
        <position position="29"/>
    </location>
    <ligand>
        <name>Mg(2+)</name>
        <dbReference type="ChEBI" id="CHEBI:18420"/>
        <label>1</label>
        <note>catalytic</note>
    </ligand>
</feature>
<reference evidence="19 20" key="1">
    <citation type="submission" date="2014-04" db="EMBL/GenBank/DDBJ databases">
        <authorList>
            <consortium name="DOE Joint Genome Institute"/>
            <person name="Kuo A."/>
            <person name="Zuccaro A."/>
            <person name="Kohler A."/>
            <person name="Nagy L.G."/>
            <person name="Floudas D."/>
            <person name="Copeland A."/>
            <person name="Barry K.W."/>
            <person name="Cichocki N."/>
            <person name="Veneault-Fourrey C."/>
            <person name="LaButti K."/>
            <person name="Lindquist E.A."/>
            <person name="Lipzen A."/>
            <person name="Lundell T."/>
            <person name="Morin E."/>
            <person name="Murat C."/>
            <person name="Sun H."/>
            <person name="Tunlid A."/>
            <person name="Henrissat B."/>
            <person name="Grigoriev I.V."/>
            <person name="Hibbett D.S."/>
            <person name="Martin F."/>
            <person name="Nordberg H.P."/>
            <person name="Cantor M.N."/>
            <person name="Hua S.X."/>
        </authorList>
    </citation>
    <scope>NUCLEOTIDE SEQUENCE [LARGE SCALE GENOMIC DNA]</scope>
    <source>
        <strain evidence="19 20">MAFF 305830</strain>
    </source>
</reference>
<evidence type="ECO:0000259" key="18">
    <source>
        <dbReference type="Pfam" id="PF14413"/>
    </source>
</evidence>
<dbReference type="Proteomes" id="UP000054097">
    <property type="component" value="Unassembled WGS sequence"/>
</dbReference>
<evidence type="ECO:0000256" key="15">
    <source>
        <dbReference type="PIRSR" id="PIRSR028980-1"/>
    </source>
</evidence>
<dbReference type="GO" id="GO:0005525">
    <property type="term" value="F:GTP binding"/>
    <property type="evidence" value="ECO:0007669"/>
    <property type="project" value="UniProtKB-UniRule"/>
</dbReference>
<evidence type="ECO:0000256" key="3">
    <source>
        <dbReference type="ARBA" id="ARBA00012511"/>
    </source>
</evidence>
<evidence type="ECO:0000313" key="19">
    <source>
        <dbReference type="EMBL" id="KIM33978.1"/>
    </source>
</evidence>
<accession>A0A0C2X7D8</accession>
<keyword evidence="20" id="KW-1185">Reference proteome</keyword>
<comment type="similarity">
    <text evidence="2 14">Belongs to the tRNA(His) guanylyltransferase family.</text>
</comment>
<keyword evidence="7 14" id="KW-0548">Nucleotidyltransferase</keyword>
<dbReference type="EC" id="2.7.7.79" evidence="3 14"/>